<keyword evidence="2" id="KW-1185">Reference proteome</keyword>
<accession>A0A9W7A1M2</accession>
<comment type="caution">
    <text evidence="1">The sequence shown here is derived from an EMBL/GenBank/DDBJ whole genome shotgun (WGS) entry which is preliminary data.</text>
</comment>
<gene>
    <name evidence="1" type="ORF">TrRE_jg761</name>
</gene>
<evidence type="ECO:0000313" key="2">
    <source>
        <dbReference type="Proteomes" id="UP001165082"/>
    </source>
</evidence>
<dbReference type="Proteomes" id="UP001165082">
    <property type="component" value="Unassembled WGS sequence"/>
</dbReference>
<protein>
    <submittedName>
        <fullName evidence="1">Uncharacterized protein</fullName>
    </submittedName>
</protein>
<dbReference type="AlphaFoldDB" id="A0A9W7A1M2"/>
<dbReference type="EMBL" id="BRXZ01005114">
    <property type="protein sequence ID" value="GMH60369.1"/>
    <property type="molecule type" value="Genomic_DNA"/>
</dbReference>
<name>A0A9W7A1M2_9STRA</name>
<sequence>MANFEEMDVDEAEEEAVDLSVVDNMGGAPSLKPPLVNPCCTFELTPCNDKAILDYEKTCDPNVIPLLSEMEVKEVSREVFITAIKAIPTGCVVAIDSEGWIQ</sequence>
<evidence type="ECO:0000313" key="1">
    <source>
        <dbReference type="EMBL" id="GMH60369.1"/>
    </source>
</evidence>
<organism evidence="1 2">
    <name type="scientific">Triparma retinervis</name>
    <dbReference type="NCBI Taxonomy" id="2557542"/>
    <lineage>
        <taxon>Eukaryota</taxon>
        <taxon>Sar</taxon>
        <taxon>Stramenopiles</taxon>
        <taxon>Ochrophyta</taxon>
        <taxon>Bolidophyceae</taxon>
        <taxon>Parmales</taxon>
        <taxon>Triparmaceae</taxon>
        <taxon>Triparma</taxon>
    </lineage>
</organism>
<proteinExistence type="predicted"/>
<reference evidence="1" key="1">
    <citation type="submission" date="2022-07" db="EMBL/GenBank/DDBJ databases">
        <title>Genome analysis of Parmales, a sister group of diatoms, reveals the evolutionary specialization of diatoms from phago-mixotrophs to photoautotrophs.</title>
        <authorList>
            <person name="Ban H."/>
            <person name="Sato S."/>
            <person name="Yoshikawa S."/>
            <person name="Kazumasa Y."/>
            <person name="Nakamura Y."/>
            <person name="Ichinomiya M."/>
            <person name="Saitoh K."/>
            <person name="Sato N."/>
            <person name="Blanc-Mathieu R."/>
            <person name="Endo H."/>
            <person name="Kuwata A."/>
            <person name="Ogata H."/>
        </authorList>
    </citation>
    <scope>NUCLEOTIDE SEQUENCE</scope>
</reference>